<keyword evidence="3 8" id="KW-1133">Transmembrane helix</keyword>
<evidence type="ECO:0000259" key="9">
    <source>
        <dbReference type="PROSITE" id="PS50262"/>
    </source>
</evidence>
<evidence type="ECO:0000256" key="6">
    <source>
        <dbReference type="ARBA" id="ARBA00023170"/>
    </source>
</evidence>
<keyword evidence="7" id="KW-0807">Transducer</keyword>
<dbReference type="CDD" id="cd00637">
    <property type="entry name" value="7tm_classA_rhodopsin-like"/>
    <property type="match status" value="1"/>
</dbReference>
<keyword evidence="11" id="KW-1185">Reference proteome</keyword>
<accession>A0ABN8LWI7</accession>
<evidence type="ECO:0000256" key="2">
    <source>
        <dbReference type="ARBA" id="ARBA00022692"/>
    </source>
</evidence>
<dbReference type="PRINTS" id="PR00237">
    <property type="entry name" value="GPCRRHODOPSN"/>
</dbReference>
<evidence type="ECO:0000256" key="5">
    <source>
        <dbReference type="ARBA" id="ARBA00023136"/>
    </source>
</evidence>
<evidence type="ECO:0000256" key="7">
    <source>
        <dbReference type="ARBA" id="ARBA00023224"/>
    </source>
</evidence>
<feature type="transmembrane region" description="Helical" evidence="8">
    <location>
        <begin position="177"/>
        <end position="206"/>
    </location>
</feature>
<evidence type="ECO:0000256" key="1">
    <source>
        <dbReference type="ARBA" id="ARBA00004141"/>
    </source>
</evidence>
<feature type="domain" description="G-protein coupled receptors family 1 profile" evidence="9">
    <location>
        <begin position="28"/>
        <end position="295"/>
    </location>
</feature>
<keyword evidence="6" id="KW-0675">Receptor</keyword>
<keyword evidence="5 8" id="KW-0472">Membrane</keyword>
<feature type="transmembrane region" description="Helical" evidence="8">
    <location>
        <begin position="239"/>
        <end position="263"/>
    </location>
</feature>
<dbReference type="InterPro" id="IPR000276">
    <property type="entry name" value="GPCR_Rhodpsn"/>
</dbReference>
<proteinExistence type="predicted"/>
<feature type="transmembrane region" description="Helical" evidence="8">
    <location>
        <begin position="96"/>
        <end position="114"/>
    </location>
</feature>
<dbReference type="PANTHER" id="PTHR45695">
    <property type="entry name" value="LEUCOKININ RECEPTOR-RELATED"/>
    <property type="match status" value="1"/>
</dbReference>
<keyword evidence="4" id="KW-0297">G-protein coupled receptor</keyword>
<dbReference type="EMBL" id="CALNXI010000149">
    <property type="protein sequence ID" value="CAH3020484.1"/>
    <property type="molecule type" value="Genomic_DNA"/>
</dbReference>
<name>A0ABN8LWI7_9CNID</name>
<feature type="transmembrane region" description="Helical" evidence="8">
    <location>
        <begin position="56"/>
        <end position="76"/>
    </location>
</feature>
<protein>
    <recommendedName>
        <fullName evidence="9">G-protein coupled receptors family 1 profile domain-containing protein</fullName>
    </recommendedName>
</protein>
<organism evidence="10 11">
    <name type="scientific">Porites evermanni</name>
    <dbReference type="NCBI Taxonomy" id="104178"/>
    <lineage>
        <taxon>Eukaryota</taxon>
        <taxon>Metazoa</taxon>
        <taxon>Cnidaria</taxon>
        <taxon>Anthozoa</taxon>
        <taxon>Hexacorallia</taxon>
        <taxon>Scleractinia</taxon>
        <taxon>Fungiina</taxon>
        <taxon>Poritidae</taxon>
        <taxon>Porites</taxon>
    </lineage>
</organism>
<dbReference type="Proteomes" id="UP001159427">
    <property type="component" value="Unassembled WGS sequence"/>
</dbReference>
<dbReference type="SUPFAM" id="SSF81321">
    <property type="entry name" value="Family A G protein-coupled receptor-like"/>
    <property type="match status" value="1"/>
</dbReference>
<comment type="subcellular location">
    <subcellularLocation>
        <location evidence="1">Membrane</location>
        <topology evidence="1">Multi-pass membrane protein</topology>
    </subcellularLocation>
</comment>
<dbReference type="InterPro" id="IPR017452">
    <property type="entry name" value="GPCR_Rhodpsn_7TM"/>
</dbReference>
<dbReference type="PANTHER" id="PTHR45695:SF15">
    <property type="entry name" value="OPSIN RH2"/>
    <property type="match status" value="1"/>
</dbReference>
<comment type="caution">
    <text evidence="10">The sequence shown here is derived from an EMBL/GenBank/DDBJ whole genome shotgun (WGS) entry which is preliminary data.</text>
</comment>
<sequence>MGRSSQLLSNPVFTNNQSSVTNSTAAAAIAASVYVVTPKKSVPFLQCSSFLRNFDLYMKSLALSDILSCSISVPLASVEIMSDVFQSGWPCRTVRYINVTFTFITINNLIAISVKRFLSTRAVPKTFSVTSVRKIVYAAWIAGFLVALAPAATMNGIRYNITATHYTVVCKPDTSYIPYRVTFASVVLIQYVIPSIALIVINIILARRVWKRRKGRVDILKDNAIRGRVRLHQIKTTNLLIIVTLAFVIPYSLLLYYLAYVAIVKPSLDLRVDFVMRYSGALLVFSNSAVNFFIYLVQMKDFRVFLKQAICCKGYDA</sequence>
<feature type="transmembrane region" description="Helical" evidence="8">
    <location>
        <begin position="275"/>
        <end position="297"/>
    </location>
</feature>
<reference evidence="10 11" key="1">
    <citation type="submission" date="2022-05" db="EMBL/GenBank/DDBJ databases">
        <authorList>
            <consortium name="Genoscope - CEA"/>
            <person name="William W."/>
        </authorList>
    </citation>
    <scope>NUCLEOTIDE SEQUENCE [LARGE SCALE GENOMIC DNA]</scope>
</reference>
<dbReference type="PROSITE" id="PS50262">
    <property type="entry name" value="G_PROTEIN_RECEP_F1_2"/>
    <property type="match status" value="1"/>
</dbReference>
<evidence type="ECO:0000313" key="11">
    <source>
        <dbReference type="Proteomes" id="UP001159427"/>
    </source>
</evidence>
<gene>
    <name evidence="10" type="ORF">PEVE_00007331</name>
</gene>
<keyword evidence="2 8" id="KW-0812">Transmembrane</keyword>
<dbReference type="Pfam" id="PF00001">
    <property type="entry name" value="7tm_1"/>
    <property type="match status" value="1"/>
</dbReference>
<dbReference type="Gene3D" id="1.20.1070.10">
    <property type="entry name" value="Rhodopsin 7-helix transmembrane proteins"/>
    <property type="match status" value="1"/>
</dbReference>
<feature type="transmembrane region" description="Helical" evidence="8">
    <location>
        <begin position="135"/>
        <end position="157"/>
    </location>
</feature>
<evidence type="ECO:0000256" key="8">
    <source>
        <dbReference type="SAM" id="Phobius"/>
    </source>
</evidence>
<evidence type="ECO:0000313" key="10">
    <source>
        <dbReference type="EMBL" id="CAH3020484.1"/>
    </source>
</evidence>
<evidence type="ECO:0000256" key="3">
    <source>
        <dbReference type="ARBA" id="ARBA00022989"/>
    </source>
</evidence>
<evidence type="ECO:0000256" key="4">
    <source>
        <dbReference type="ARBA" id="ARBA00023040"/>
    </source>
</evidence>